<keyword evidence="2" id="KW-0808">Transferase</keyword>
<evidence type="ECO:0000313" key="8">
    <source>
        <dbReference type="Proteomes" id="UP000481153"/>
    </source>
</evidence>
<keyword evidence="3" id="KW-0547">Nucleotide-binding</keyword>
<reference evidence="7 8" key="1">
    <citation type="submission" date="2019-07" db="EMBL/GenBank/DDBJ databases">
        <title>Genomics analysis of Aphanomyces spp. identifies a new class of oomycete effector associated with host adaptation.</title>
        <authorList>
            <person name="Gaulin E."/>
        </authorList>
    </citation>
    <scope>NUCLEOTIDE SEQUENCE [LARGE SCALE GENOMIC DNA]</scope>
    <source>
        <strain evidence="7 8">ATCC 201684</strain>
    </source>
</reference>
<evidence type="ECO:0000256" key="4">
    <source>
        <dbReference type="ARBA" id="ARBA00022777"/>
    </source>
</evidence>
<name>A0A6G0WSY9_9STRA</name>
<keyword evidence="4" id="KW-0418">Kinase</keyword>
<dbReference type="Gene3D" id="1.10.510.10">
    <property type="entry name" value="Transferase(Phosphotransferase) domain 1"/>
    <property type="match status" value="1"/>
</dbReference>
<evidence type="ECO:0000259" key="6">
    <source>
        <dbReference type="PROSITE" id="PS50011"/>
    </source>
</evidence>
<gene>
    <name evidence="7" type="ORF">Ae201684_011967</name>
</gene>
<keyword evidence="5" id="KW-0067">ATP-binding</keyword>
<feature type="domain" description="Protein kinase" evidence="6">
    <location>
        <begin position="4"/>
        <end position="259"/>
    </location>
</feature>
<evidence type="ECO:0000256" key="5">
    <source>
        <dbReference type="ARBA" id="ARBA00022840"/>
    </source>
</evidence>
<dbReference type="GO" id="GO:0005524">
    <property type="term" value="F:ATP binding"/>
    <property type="evidence" value="ECO:0007669"/>
    <property type="project" value="UniProtKB-KW"/>
</dbReference>
<evidence type="ECO:0000256" key="1">
    <source>
        <dbReference type="ARBA" id="ARBA00022527"/>
    </source>
</evidence>
<dbReference type="SUPFAM" id="SSF56112">
    <property type="entry name" value="Protein kinase-like (PK-like)"/>
    <property type="match status" value="1"/>
</dbReference>
<dbReference type="GO" id="GO:0007165">
    <property type="term" value="P:signal transduction"/>
    <property type="evidence" value="ECO:0007669"/>
    <property type="project" value="TreeGrafter"/>
</dbReference>
<comment type="caution">
    <text evidence="7">The sequence shown here is derived from an EMBL/GenBank/DDBJ whole genome shotgun (WGS) entry which is preliminary data.</text>
</comment>
<dbReference type="VEuPathDB" id="FungiDB:AeMF1_014534"/>
<dbReference type="Proteomes" id="UP000481153">
    <property type="component" value="Unassembled WGS sequence"/>
</dbReference>
<keyword evidence="8" id="KW-1185">Reference proteome</keyword>
<evidence type="ECO:0000256" key="3">
    <source>
        <dbReference type="ARBA" id="ARBA00022741"/>
    </source>
</evidence>
<evidence type="ECO:0000256" key="2">
    <source>
        <dbReference type="ARBA" id="ARBA00022679"/>
    </source>
</evidence>
<protein>
    <recommendedName>
        <fullName evidence="6">Protein kinase domain-containing protein</fullName>
    </recommendedName>
</protein>
<dbReference type="PROSITE" id="PS50011">
    <property type="entry name" value="PROTEIN_KINASE_DOM"/>
    <property type="match status" value="1"/>
</dbReference>
<evidence type="ECO:0000313" key="7">
    <source>
        <dbReference type="EMBL" id="KAF0730545.1"/>
    </source>
</evidence>
<sequence>MDQYHIERTIADALYGQVILARDAATNTLVAIKKMHKSIAGIAKAIATESQTNHLLNAHGGHDNVLRMRAHITHDEGDHLVFDYCAGGDLFDLVSHGPLEFPVARRYFRQLVHAIVFLHTHGVAHRDLSLENVLLDNDRLVVCDFGLAASATAVCHDKVGKDFYMAPEVAEGIPYNPTKADVWSLGIILFMLLTSAPVCQAPVPTDARYAYFSQHGLRDLLSSWFMKIDDLAVDLLEHMLEPNQVKRWSIDRVRAHPYVNEGDSAMSALGDVVLEGVKTFNATSAWKYMNRLFKKQSAFTPAVASV</sequence>
<dbReference type="GO" id="GO:0004674">
    <property type="term" value="F:protein serine/threonine kinase activity"/>
    <property type="evidence" value="ECO:0007669"/>
    <property type="project" value="UniProtKB-KW"/>
</dbReference>
<dbReference type="Pfam" id="PF00069">
    <property type="entry name" value="Pkinase"/>
    <property type="match status" value="1"/>
</dbReference>
<dbReference type="AlphaFoldDB" id="A0A6G0WSY9"/>
<keyword evidence="1" id="KW-0723">Serine/threonine-protein kinase</keyword>
<dbReference type="PANTHER" id="PTHR43895">
    <property type="entry name" value="CALCIUM/CALMODULIN-DEPENDENT PROTEIN KINASE KINASE-RELATED"/>
    <property type="match status" value="1"/>
</dbReference>
<dbReference type="InterPro" id="IPR011009">
    <property type="entry name" value="Kinase-like_dom_sf"/>
</dbReference>
<dbReference type="InterPro" id="IPR000719">
    <property type="entry name" value="Prot_kinase_dom"/>
</dbReference>
<dbReference type="EMBL" id="VJMJ01000153">
    <property type="protein sequence ID" value="KAF0730545.1"/>
    <property type="molecule type" value="Genomic_DNA"/>
</dbReference>
<organism evidence="7 8">
    <name type="scientific">Aphanomyces euteiches</name>
    <dbReference type="NCBI Taxonomy" id="100861"/>
    <lineage>
        <taxon>Eukaryota</taxon>
        <taxon>Sar</taxon>
        <taxon>Stramenopiles</taxon>
        <taxon>Oomycota</taxon>
        <taxon>Saprolegniomycetes</taxon>
        <taxon>Saprolegniales</taxon>
        <taxon>Verrucalvaceae</taxon>
        <taxon>Aphanomyces</taxon>
    </lineage>
</organism>
<dbReference type="PANTHER" id="PTHR43895:SF165">
    <property type="entry name" value="PROTEIN KINASE DOMAIN-CONTAINING PROTEIN"/>
    <property type="match status" value="1"/>
</dbReference>
<proteinExistence type="predicted"/>
<accession>A0A6G0WSY9</accession>